<evidence type="ECO:0000256" key="5">
    <source>
        <dbReference type="ARBA" id="ARBA00022679"/>
    </source>
</evidence>
<evidence type="ECO:0000313" key="16">
    <source>
        <dbReference type="EMBL" id="OPJ58244.1"/>
    </source>
</evidence>
<evidence type="ECO:0000256" key="12">
    <source>
        <dbReference type="ARBA" id="ARBA00023014"/>
    </source>
</evidence>
<evidence type="ECO:0000256" key="6">
    <source>
        <dbReference type="ARBA" id="ARBA00022723"/>
    </source>
</evidence>
<keyword evidence="10" id="KW-0408">Iron</keyword>
<dbReference type="PRINTS" id="PR00344">
    <property type="entry name" value="BCTRLSENSOR"/>
</dbReference>
<dbReference type="Gene3D" id="3.40.50.1780">
    <property type="match status" value="1"/>
</dbReference>
<dbReference type="FunFam" id="3.30.565.10:FF:000037">
    <property type="entry name" value="Hybrid sensor histidine kinase/response regulator"/>
    <property type="match status" value="1"/>
</dbReference>
<protein>
    <recommendedName>
        <fullName evidence="2">histidine kinase</fullName>
        <ecNumber evidence="2">2.7.13.3</ecNumber>
    </recommendedName>
</protein>
<dbReference type="Proteomes" id="UP000191056">
    <property type="component" value="Unassembled WGS sequence"/>
</dbReference>
<keyword evidence="3" id="KW-0004">4Fe-4S</keyword>
<evidence type="ECO:0000259" key="14">
    <source>
        <dbReference type="PROSITE" id="PS51379"/>
    </source>
</evidence>
<evidence type="ECO:0000256" key="10">
    <source>
        <dbReference type="ARBA" id="ARBA00023004"/>
    </source>
</evidence>
<dbReference type="InterPro" id="IPR004358">
    <property type="entry name" value="Sig_transdc_His_kin-like_C"/>
</dbReference>
<dbReference type="Gene3D" id="3.30.70.20">
    <property type="match status" value="1"/>
</dbReference>
<evidence type="ECO:0000256" key="3">
    <source>
        <dbReference type="ARBA" id="ARBA00022485"/>
    </source>
</evidence>
<dbReference type="PROSITE" id="PS50109">
    <property type="entry name" value="HIS_KIN"/>
    <property type="match status" value="1"/>
</dbReference>
<dbReference type="RefSeq" id="WP_079441653.1">
    <property type="nucleotide sequence ID" value="NZ_MZGT01000073.1"/>
</dbReference>
<accession>A0A1V4IEG5</accession>
<evidence type="ECO:0000256" key="9">
    <source>
        <dbReference type="ARBA" id="ARBA00022840"/>
    </source>
</evidence>
<feature type="domain" description="4Fe-4S" evidence="15">
    <location>
        <begin position="384"/>
        <end position="446"/>
    </location>
</feature>
<dbReference type="Gene3D" id="1.10.287.130">
    <property type="match status" value="1"/>
</dbReference>
<dbReference type="Pfam" id="PF13237">
    <property type="entry name" value="Fer4_10"/>
    <property type="match status" value="1"/>
</dbReference>
<keyword evidence="5 16" id="KW-0808">Transferase</keyword>
<keyword evidence="11" id="KW-0902">Two-component regulatory system</keyword>
<feature type="domain" description="4Fe-4S ferredoxin-type" evidence="14">
    <location>
        <begin position="40"/>
        <end position="69"/>
    </location>
</feature>
<proteinExistence type="predicted"/>
<evidence type="ECO:0000256" key="11">
    <source>
        <dbReference type="ARBA" id="ARBA00023012"/>
    </source>
</evidence>
<dbReference type="Pfam" id="PF02906">
    <property type="entry name" value="Fe_hyd_lg_C"/>
    <property type="match status" value="1"/>
</dbReference>
<keyword evidence="8" id="KW-0418">Kinase</keyword>
<keyword evidence="6" id="KW-0479">Metal-binding</keyword>
<evidence type="ECO:0000256" key="8">
    <source>
        <dbReference type="ARBA" id="ARBA00022777"/>
    </source>
</evidence>
<dbReference type="PROSITE" id="PS51656">
    <property type="entry name" value="4FE4S"/>
    <property type="match status" value="1"/>
</dbReference>
<dbReference type="PANTHER" id="PTHR43547">
    <property type="entry name" value="TWO-COMPONENT HISTIDINE KINASE"/>
    <property type="match status" value="1"/>
</dbReference>
<dbReference type="SUPFAM" id="SSF53920">
    <property type="entry name" value="Fe-only hydrogenase"/>
    <property type="match status" value="1"/>
</dbReference>
<evidence type="ECO:0000256" key="4">
    <source>
        <dbReference type="ARBA" id="ARBA00022553"/>
    </source>
</evidence>
<dbReference type="SMART" id="SM00387">
    <property type="entry name" value="HATPase_c"/>
    <property type="match status" value="1"/>
</dbReference>
<dbReference type="InterPro" id="IPR004108">
    <property type="entry name" value="Fe_hydrogenase_lsu_C"/>
</dbReference>
<gene>
    <name evidence="16" type="primary">phoR_11</name>
    <name evidence="16" type="ORF">CLCHR_40050</name>
</gene>
<dbReference type="Gene3D" id="3.30.565.10">
    <property type="entry name" value="Histidine kinase-like ATPase, C-terminal domain"/>
    <property type="match status" value="1"/>
</dbReference>
<dbReference type="SUPFAM" id="SSF54862">
    <property type="entry name" value="4Fe-4S ferredoxins"/>
    <property type="match status" value="1"/>
</dbReference>
<dbReference type="SUPFAM" id="SSF55874">
    <property type="entry name" value="ATPase domain of HSP90 chaperone/DNA topoisomerase II/histidine kinase"/>
    <property type="match status" value="1"/>
</dbReference>
<dbReference type="InterPro" id="IPR009016">
    <property type="entry name" value="Fe_hydrogenase"/>
</dbReference>
<dbReference type="GO" id="GO:0000155">
    <property type="term" value="F:phosphorelay sensor kinase activity"/>
    <property type="evidence" value="ECO:0007669"/>
    <property type="project" value="InterPro"/>
</dbReference>
<dbReference type="InterPro" id="IPR036097">
    <property type="entry name" value="HisK_dim/P_sf"/>
</dbReference>
<evidence type="ECO:0000259" key="15">
    <source>
        <dbReference type="PROSITE" id="PS51656"/>
    </source>
</evidence>
<dbReference type="GO" id="GO:0051539">
    <property type="term" value="F:4 iron, 4 sulfur cluster binding"/>
    <property type="evidence" value="ECO:0007669"/>
    <property type="project" value="UniProtKB-KW"/>
</dbReference>
<evidence type="ECO:0000256" key="7">
    <source>
        <dbReference type="ARBA" id="ARBA00022741"/>
    </source>
</evidence>
<reference evidence="16 17" key="1">
    <citation type="submission" date="2017-03" db="EMBL/GenBank/DDBJ databases">
        <title>Genome sequence of Clostridium chromiireducens DSM 23318.</title>
        <authorList>
            <person name="Poehlein A."/>
            <person name="Daniel R."/>
        </authorList>
    </citation>
    <scope>NUCLEOTIDE SEQUENCE [LARGE SCALE GENOMIC DNA]</scope>
    <source>
        <strain evidence="16 17">DSM 23318</strain>
    </source>
</reference>
<evidence type="ECO:0000256" key="2">
    <source>
        <dbReference type="ARBA" id="ARBA00012438"/>
    </source>
</evidence>
<dbReference type="AlphaFoldDB" id="A0A1V4IEG5"/>
<evidence type="ECO:0000259" key="13">
    <source>
        <dbReference type="PROSITE" id="PS50109"/>
    </source>
</evidence>
<dbReference type="EMBL" id="MZGT01000073">
    <property type="protein sequence ID" value="OPJ58244.1"/>
    <property type="molecule type" value="Genomic_DNA"/>
</dbReference>
<dbReference type="GO" id="GO:0005524">
    <property type="term" value="F:ATP binding"/>
    <property type="evidence" value="ECO:0007669"/>
    <property type="project" value="UniProtKB-KW"/>
</dbReference>
<dbReference type="PROSITE" id="PS51379">
    <property type="entry name" value="4FE4S_FER_2"/>
    <property type="match status" value="2"/>
</dbReference>
<keyword evidence="9" id="KW-0067">ATP-binding</keyword>
<dbReference type="CDD" id="cd00082">
    <property type="entry name" value="HisKA"/>
    <property type="match status" value="1"/>
</dbReference>
<evidence type="ECO:0000256" key="1">
    <source>
        <dbReference type="ARBA" id="ARBA00000085"/>
    </source>
</evidence>
<dbReference type="STRING" id="225345.CLCHR_40050"/>
<name>A0A1V4IEG5_9CLOT</name>
<keyword evidence="17" id="KW-1185">Reference proteome</keyword>
<dbReference type="SMART" id="SM00388">
    <property type="entry name" value="HisKA"/>
    <property type="match status" value="1"/>
</dbReference>
<keyword evidence="7" id="KW-0547">Nucleotide-binding</keyword>
<dbReference type="InterPro" id="IPR003594">
    <property type="entry name" value="HATPase_dom"/>
</dbReference>
<feature type="domain" description="Histidine kinase" evidence="13">
    <location>
        <begin position="453"/>
        <end position="673"/>
    </location>
</feature>
<dbReference type="InterPro" id="IPR036890">
    <property type="entry name" value="HATPase_C_sf"/>
</dbReference>
<dbReference type="InterPro" id="IPR017896">
    <property type="entry name" value="4Fe4S_Fe-S-bd"/>
</dbReference>
<keyword evidence="4" id="KW-0597">Phosphoprotein</keyword>
<dbReference type="InterPro" id="IPR003661">
    <property type="entry name" value="HisK_dim/P_dom"/>
</dbReference>
<dbReference type="Pfam" id="PF02518">
    <property type="entry name" value="HATPase_c"/>
    <property type="match status" value="1"/>
</dbReference>
<keyword evidence="12" id="KW-0411">Iron-sulfur</keyword>
<dbReference type="PROSITE" id="PS00198">
    <property type="entry name" value="4FE4S_FER_1"/>
    <property type="match status" value="1"/>
</dbReference>
<evidence type="ECO:0000313" key="17">
    <source>
        <dbReference type="Proteomes" id="UP000191056"/>
    </source>
</evidence>
<dbReference type="EC" id="2.7.13.3" evidence="2"/>
<dbReference type="GO" id="GO:0046872">
    <property type="term" value="F:metal ion binding"/>
    <property type="evidence" value="ECO:0007669"/>
    <property type="project" value="UniProtKB-KW"/>
</dbReference>
<comment type="catalytic activity">
    <reaction evidence="1">
        <text>ATP + protein L-histidine = ADP + protein N-phospho-L-histidine.</text>
        <dbReference type="EC" id="2.7.13.3"/>
    </reaction>
</comment>
<dbReference type="InterPro" id="IPR005467">
    <property type="entry name" value="His_kinase_dom"/>
</dbReference>
<dbReference type="InterPro" id="IPR007202">
    <property type="entry name" value="4Fe-4S_dom"/>
</dbReference>
<dbReference type="Gene3D" id="3.40.950.10">
    <property type="entry name" value="Fe-only Hydrogenase (Larger Subunit), Chain L, domain 3"/>
    <property type="match status" value="1"/>
</dbReference>
<dbReference type="PANTHER" id="PTHR43547:SF2">
    <property type="entry name" value="HYBRID SIGNAL TRANSDUCTION HISTIDINE KINASE C"/>
    <property type="match status" value="1"/>
</dbReference>
<dbReference type="Pfam" id="PF00512">
    <property type="entry name" value="HisKA"/>
    <property type="match status" value="1"/>
</dbReference>
<sequence length="705" mass="80966">MYKFVDQIYLNEEKCVGCNKCLTNCPVPGANIAYLVDGNIKIKVNPEKCIHCGECIKVCDHDARYYKDDTERFFKDLQSGKKLSVVAAPAIRVQFRKYKKLLGYLKSLGVNFIYDVSFGADISIWAYLRTIKKYNCNSIITQPCPPIVNYIEKYQPELLDKLAPIQSAMMCMAIYMKKYAHIKDDIAFLSPCIAKADEIHDENTHGNVKYNITFNKLSEYLASNNIDISQFEESSFDDMGCSLGFLFSRPGGFKENIGYYIKDAWIKEINGTEYAYDYLRGYSNNLKQDKEVPLIVDILNCSNGCNFGTGTCSKCVSAERIDQVDSEFNKLKSAKKKDKGGKLFRKKVDWLHGYFDKNLKLEDFMRLYNRNVVVNNIVEPTEEQYDEIFTKLNKHTEESRNINCLACGYGSCKTMALAIFNDLNVPSNCIDYNKKEVINEHYISEARNEFFTNISHELRTPLNVIYSVLQLESTYKDTLVIDDIMKYNDIIKQNCLRLIRLVNNIIDVSRIEAGFFRPLFKMENIVSEVENIVLSIKTYVDNKKMNLIFDTQKEEIYLSCDTHLIERIMLNLLSNAVKYGREKGTIKVNIYSKDSKSVTISVKDDGVGIPEEMHEKIFERFQKVDTSLSRKNEGSGIGLSLVKSLVELQGGTITCKSVLKQGSEFLVTFPIEHQDHKLSENMESHILYKKDSTENVDIEFSDIYF</sequence>
<feature type="domain" description="4Fe-4S ferredoxin-type" evidence="14">
    <location>
        <begin position="6"/>
        <end position="35"/>
    </location>
</feature>
<comment type="caution">
    <text evidence="16">The sequence shown here is derived from an EMBL/GenBank/DDBJ whole genome shotgun (WGS) entry which is preliminary data.</text>
</comment>
<dbReference type="InterPro" id="IPR017900">
    <property type="entry name" value="4Fe4S_Fe_S_CS"/>
</dbReference>
<organism evidence="16 17">
    <name type="scientific">Clostridium chromiireducens</name>
    <dbReference type="NCBI Taxonomy" id="225345"/>
    <lineage>
        <taxon>Bacteria</taxon>
        <taxon>Bacillati</taxon>
        <taxon>Bacillota</taxon>
        <taxon>Clostridia</taxon>
        <taxon>Eubacteriales</taxon>
        <taxon>Clostridiaceae</taxon>
        <taxon>Clostridium</taxon>
    </lineage>
</organism>
<dbReference type="SUPFAM" id="SSF47384">
    <property type="entry name" value="Homodimeric domain of signal transducing histidine kinase"/>
    <property type="match status" value="1"/>
</dbReference>